<dbReference type="PROSITE" id="PS50102">
    <property type="entry name" value="RRM"/>
    <property type="match status" value="2"/>
</dbReference>
<evidence type="ECO:0000256" key="4">
    <source>
        <dbReference type="ARBA" id="ARBA00022884"/>
    </source>
</evidence>
<keyword evidence="2" id="KW-0507">mRNA processing</keyword>
<name>A0A7S4IPT5_9EUKA</name>
<dbReference type="GO" id="GO:0005737">
    <property type="term" value="C:cytoplasm"/>
    <property type="evidence" value="ECO:0007669"/>
    <property type="project" value="TreeGrafter"/>
</dbReference>
<dbReference type="EMBL" id="HBKP01022152">
    <property type="protein sequence ID" value="CAE2236012.1"/>
    <property type="molecule type" value="Transcribed_RNA"/>
</dbReference>
<feature type="domain" description="RRM" evidence="8">
    <location>
        <begin position="5"/>
        <end position="75"/>
    </location>
</feature>
<comment type="subcellular location">
    <subcellularLocation>
        <location evidence="1">Nucleus</location>
    </subcellularLocation>
</comment>
<dbReference type="GO" id="GO:0003729">
    <property type="term" value="F:mRNA binding"/>
    <property type="evidence" value="ECO:0007669"/>
    <property type="project" value="TreeGrafter"/>
</dbReference>
<dbReference type="AlphaFoldDB" id="A0A7S4IPT5"/>
<dbReference type="InterPro" id="IPR012677">
    <property type="entry name" value="Nucleotide-bd_a/b_plait_sf"/>
</dbReference>
<evidence type="ECO:0000256" key="1">
    <source>
        <dbReference type="ARBA" id="ARBA00004123"/>
    </source>
</evidence>
<dbReference type="SUPFAM" id="SSF54928">
    <property type="entry name" value="RNA-binding domain, RBD"/>
    <property type="match status" value="1"/>
</dbReference>
<evidence type="ECO:0000256" key="2">
    <source>
        <dbReference type="ARBA" id="ARBA00022664"/>
    </source>
</evidence>
<feature type="compositionally biased region" description="Low complexity" evidence="7">
    <location>
        <begin position="202"/>
        <end position="230"/>
    </location>
</feature>
<gene>
    <name evidence="9" type="ORF">VSP0166_LOCUS15440</name>
</gene>
<feature type="region of interest" description="Disordered" evidence="7">
    <location>
        <begin position="156"/>
        <end position="256"/>
    </location>
</feature>
<dbReference type="Pfam" id="PF00076">
    <property type="entry name" value="RRM_1"/>
    <property type="match status" value="2"/>
</dbReference>
<dbReference type="Gene3D" id="3.30.70.330">
    <property type="match status" value="2"/>
</dbReference>
<evidence type="ECO:0000256" key="3">
    <source>
        <dbReference type="ARBA" id="ARBA00022737"/>
    </source>
</evidence>
<dbReference type="PANTHER" id="PTHR23003:SF62">
    <property type="entry name" value="SERINE_ARGININE (SR)-TYPE SHUTTLING MRNA BINDING PROTEIN NPL3"/>
    <property type="match status" value="1"/>
</dbReference>
<evidence type="ECO:0000256" key="7">
    <source>
        <dbReference type="SAM" id="MobiDB-lite"/>
    </source>
</evidence>
<dbReference type="PANTHER" id="PTHR23003">
    <property type="entry name" value="RNA RECOGNITION MOTIF RRM DOMAIN CONTAINING PROTEIN"/>
    <property type="match status" value="1"/>
</dbReference>
<dbReference type="GO" id="GO:0006397">
    <property type="term" value="P:mRNA processing"/>
    <property type="evidence" value="ECO:0007669"/>
    <property type="project" value="UniProtKB-KW"/>
</dbReference>
<evidence type="ECO:0000256" key="5">
    <source>
        <dbReference type="ARBA" id="ARBA00023242"/>
    </source>
</evidence>
<dbReference type="GO" id="GO:0005634">
    <property type="term" value="C:nucleus"/>
    <property type="evidence" value="ECO:0007669"/>
    <property type="project" value="UniProtKB-SubCell"/>
</dbReference>
<keyword evidence="5" id="KW-0539">Nucleus</keyword>
<evidence type="ECO:0000256" key="6">
    <source>
        <dbReference type="PROSITE-ProRule" id="PRU00176"/>
    </source>
</evidence>
<accession>A0A7S4IPT5</accession>
<dbReference type="SMART" id="SM00360">
    <property type="entry name" value="RRM"/>
    <property type="match status" value="2"/>
</dbReference>
<keyword evidence="4 6" id="KW-0694">RNA-binding</keyword>
<organism evidence="9">
    <name type="scientific">Vannella robusta</name>
    <dbReference type="NCBI Taxonomy" id="1487602"/>
    <lineage>
        <taxon>Eukaryota</taxon>
        <taxon>Amoebozoa</taxon>
        <taxon>Discosea</taxon>
        <taxon>Flabellinia</taxon>
        <taxon>Vannellidae</taxon>
        <taxon>Vannella</taxon>
    </lineage>
</organism>
<dbReference type="InterPro" id="IPR000504">
    <property type="entry name" value="RRM_dom"/>
</dbReference>
<protein>
    <recommendedName>
        <fullName evidence="8">RRM domain-containing protein</fullName>
    </recommendedName>
</protein>
<dbReference type="InterPro" id="IPR035979">
    <property type="entry name" value="RBD_domain_sf"/>
</dbReference>
<proteinExistence type="predicted"/>
<evidence type="ECO:0000313" key="9">
    <source>
        <dbReference type="EMBL" id="CAE2236012.1"/>
    </source>
</evidence>
<dbReference type="InterPro" id="IPR050374">
    <property type="entry name" value="RRT5_SRSF_SR"/>
</dbReference>
<reference evidence="9" key="1">
    <citation type="submission" date="2021-01" db="EMBL/GenBank/DDBJ databases">
        <authorList>
            <person name="Corre E."/>
            <person name="Pelletier E."/>
            <person name="Niang G."/>
            <person name="Scheremetjew M."/>
            <person name="Finn R."/>
            <person name="Kale V."/>
            <person name="Holt S."/>
            <person name="Cochrane G."/>
            <person name="Meng A."/>
            <person name="Brown T."/>
            <person name="Cohen L."/>
        </authorList>
    </citation>
    <scope>NUCLEOTIDE SEQUENCE</scope>
    <source>
        <strain evidence="9">DIVA3 518/3/11/1/6</strain>
    </source>
</reference>
<dbReference type="FunFam" id="3.30.70.330:FF:000272">
    <property type="entry name" value="Serine/arginine-rich splicing factor RS2Z32"/>
    <property type="match status" value="1"/>
</dbReference>
<feature type="domain" description="RRM" evidence="8">
    <location>
        <begin position="92"/>
        <end position="166"/>
    </location>
</feature>
<sequence>MGKPRRIYVGRLSPYTRERDLWDRFEEFGRIVSVDLKRGYGFVEYEDERDADDAVYYMDRRHFDGATITVEFAKGTKRERGPRTGPPQRSEHKARVFNLPRNMSWQDLKDHFRPVAEVIFAECFPERNSATANIEFNTREDMLRAIEKMDNTDLQGDKIYVEEDNRRGRSPKRDRSLSPDRRRDSLSPRDRSASPGRRDRSVSPGRRSRSVSPYRSPSPRRSPGRSVSPGEGLLRKRSRSRSPSGSPYPKKQRVSP</sequence>
<evidence type="ECO:0000259" key="8">
    <source>
        <dbReference type="PROSITE" id="PS50102"/>
    </source>
</evidence>
<keyword evidence="3" id="KW-0677">Repeat</keyword>
<feature type="compositionally biased region" description="Basic and acidic residues" evidence="7">
    <location>
        <begin position="156"/>
        <end position="201"/>
    </location>
</feature>